<dbReference type="InterPro" id="IPR050362">
    <property type="entry name" value="Cation-dep_OMT"/>
</dbReference>
<dbReference type="PANTHER" id="PTHR10509:SF14">
    <property type="entry name" value="CAFFEOYL-COA O-METHYLTRANSFERASE 3-RELATED"/>
    <property type="match status" value="1"/>
</dbReference>
<dbReference type="GO" id="GO:0008171">
    <property type="term" value="F:O-methyltransferase activity"/>
    <property type="evidence" value="ECO:0007669"/>
    <property type="project" value="InterPro"/>
</dbReference>
<dbReference type="InterPro" id="IPR029063">
    <property type="entry name" value="SAM-dependent_MTases_sf"/>
</dbReference>
<keyword evidence="3" id="KW-0949">S-adenosyl-L-methionine</keyword>
<sequence>MGEMNTWSEVDGYFNSRLLPADPVLDTVLDANAGAGLPAVDVAPNQGKLLYLLAKMKGAANILEIGTLGGYSTIWLALALPEAGRLVSLEYEHKHVVVAEDNLRLAGLADKTEVIEGPALESLAALEARGAAPFDFIFIDADKPNNPHYLKWALKLACPGSVIVADNVVRGGEVVQADSKDDRVQGIRQFIDLLAAEPRVEATALQTVGSKGYDGFVLGMVTA</sequence>
<dbReference type="InterPro" id="IPR002935">
    <property type="entry name" value="SAM_O-MeTrfase"/>
</dbReference>
<keyword evidence="5" id="KW-1185">Reference proteome</keyword>
<dbReference type="SUPFAM" id="SSF53335">
    <property type="entry name" value="S-adenosyl-L-methionine-dependent methyltransferases"/>
    <property type="match status" value="1"/>
</dbReference>
<dbReference type="KEGG" id="pson:JI735_14950"/>
<proteinExistence type="predicted"/>
<organism evidence="4 5">
    <name type="scientific">Paenibacillus sonchi</name>
    <dbReference type="NCBI Taxonomy" id="373687"/>
    <lineage>
        <taxon>Bacteria</taxon>
        <taxon>Bacillati</taxon>
        <taxon>Bacillota</taxon>
        <taxon>Bacilli</taxon>
        <taxon>Bacillales</taxon>
        <taxon>Paenibacillaceae</taxon>
        <taxon>Paenibacillus</taxon>
        <taxon>Paenibacillus sonchi group</taxon>
    </lineage>
</organism>
<dbReference type="GO" id="GO:0008757">
    <property type="term" value="F:S-adenosylmethionine-dependent methyltransferase activity"/>
    <property type="evidence" value="ECO:0007669"/>
    <property type="project" value="TreeGrafter"/>
</dbReference>
<evidence type="ECO:0000256" key="2">
    <source>
        <dbReference type="ARBA" id="ARBA00022679"/>
    </source>
</evidence>
<protein>
    <submittedName>
        <fullName evidence="4">O-methyltransferase</fullName>
    </submittedName>
</protein>
<evidence type="ECO:0000256" key="1">
    <source>
        <dbReference type="ARBA" id="ARBA00022603"/>
    </source>
</evidence>
<dbReference type="Pfam" id="PF01596">
    <property type="entry name" value="Methyltransf_3"/>
    <property type="match status" value="1"/>
</dbReference>
<evidence type="ECO:0000313" key="4">
    <source>
        <dbReference type="EMBL" id="QQZ63628.1"/>
    </source>
</evidence>
<reference evidence="4 5" key="1">
    <citation type="submission" date="2021-01" db="EMBL/GenBank/DDBJ databases">
        <title>Whole genome sequence of Paenibacillus sonchi LMG 24727 for comparative genomics.</title>
        <authorList>
            <person name="Lee G."/>
            <person name="Kim M.-J."/>
            <person name="Lim K."/>
            <person name="Shin J.-H."/>
        </authorList>
    </citation>
    <scope>NUCLEOTIDE SEQUENCE [LARGE SCALE GENOMIC DNA]</scope>
    <source>
        <strain evidence="4 5">LMG 24727</strain>
    </source>
</reference>
<dbReference type="Gene3D" id="3.40.50.150">
    <property type="entry name" value="Vaccinia Virus protein VP39"/>
    <property type="match status" value="1"/>
</dbReference>
<dbReference type="AlphaFoldDB" id="A0A974SEK9"/>
<name>A0A974SEK9_9BACL</name>
<dbReference type="PANTHER" id="PTHR10509">
    <property type="entry name" value="O-METHYLTRANSFERASE-RELATED"/>
    <property type="match status" value="1"/>
</dbReference>
<keyword evidence="1" id="KW-0489">Methyltransferase</keyword>
<dbReference type="Proteomes" id="UP000595841">
    <property type="component" value="Chromosome"/>
</dbReference>
<dbReference type="EMBL" id="CP068595">
    <property type="protein sequence ID" value="QQZ63628.1"/>
    <property type="molecule type" value="Genomic_DNA"/>
</dbReference>
<gene>
    <name evidence="4" type="ORF">JI735_14950</name>
</gene>
<dbReference type="RefSeq" id="WP_039836299.1">
    <property type="nucleotide sequence ID" value="NZ_CP068595.1"/>
</dbReference>
<evidence type="ECO:0000256" key="3">
    <source>
        <dbReference type="ARBA" id="ARBA00022691"/>
    </source>
</evidence>
<keyword evidence="2" id="KW-0808">Transferase</keyword>
<dbReference type="GO" id="GO:0032259">
    <property type="term" value="P:methylation"/>
    <property type="evidence" value="ECO:0007669"/>
    <property type="project" value="UniProtKB-KW"/>
</dbReference>
<dbReference type="PROSITE" id="PS51682">
    <property type="entry name" value="SAM_OMT_I"/>
    <property type="match status" value="1"/>
</dbReference>
<accession>A0A974SEK9</accession>
<evidence type="ECO:0000313" key="5">
    <source>
        <dbReference type="Proteomes" id="UP000595841"/>
    </source>
</evidence>